<dbReference type="PROSITE" id="PS50949">
    <property type="entry name" value="HTH_GNTR"/>
    <property type="match status" value="1"/>
</dbReference>
<name>A0ABX5LMN3_9BACT</name>
<accession>A0ABX5LMN3</accession>
<comment type="caution">
    <text evidence="5">The sequence shown here is derived from an EMBL/GenBank/DDBJ whole genome shotgun (WGS) entry which is preliminary data.</text>
</comment>
<sequence length="449" mass="51421">MKDAVVEALLMSPHQNGDKLPSVRVLMQKLHAASGTIQSAIRTLKEKGLVYTDPGKGVFWGKRKTIAIAAVAPGPQETFFEKFQSDIRFGYFPLTESLPSQKELAARYRISPYMLRQYLKEACARGILEHKGKNRYNFPKQEKKSSDTEILFITRSTAWGSFYPASEREMDFLRFTYRLGAEKHYKLRLLGFDEDAERFVDRNGNVRHFSDYPNAVGAIVSTLLILKPFKLLHALLAANFPISIWWEHPANSLEKIFLKQDGWAFFNSSFGKNPGKSVGKFLKQKGISQIAYISPYHASSWSIDRLQGLRESGIEVVECVDSKYASPWDFRHLASQNGPKYTIELRAKKHEKEILRRLLKEIPAEMPWVTVNDEVAGLLRELEEEGELKNIPYLVGFDNSAESFLLRLDSFDFNTENLVIQMFYHLELGKNDPFRTGLLREIPGKVVEK</sequence>
<dbReference type="PANTHER" id="PTHR44846">
    <property type="entry name" value="MANNOSYL-D-GLYCERATE TRANSPORT/METABOLISM SYSTEM REPRESSOR MNGR-RELATED"/>
    <property type="match status" value="1"/>
</dbReference>
<evidence type="ECO:0000256" key="1">
    <source>
        <dbReference type="ARBA" id="ARBA00023015"/>
    </source>
</evidence>
<dbReference type="InterPro" id="IPR036390">
    <property type="entry name" value="WH_DNA-bd_sf"/>
</dbReference>
<evidence type="ECO:0000313" key="6">
    <source>
        <dbReference type="Proteomes" id="UP000245523"/>
    </source>
</evidence>
<dbReference type="InterPro" id="IPR036388">
    <property type="entry name" value="WH-like_DNA-bd_sf"/>
</dbReference>
<dbReference type="InterPro" id="IPR050679">
    <property type="entry name" value="Bact_HTH_transcr_reg"/>
</dbReference>
<protein>
    <submittedName>
        <fullName evidence="5">Regulatory GntR family protein</fullName>
    </submittedName>
</protein>
<dbReference type="Pfam" id="PF00392">
    <property type="entry name" value="GntR"/>
    <property type="match status" value="1"/>
</dbReference>
<dbReference type="InterPro" id="IPR000524">
    <property type="entry name" value="Tscrpt_reg_HTH_GntR"/>
</dbReference>
<dbReference type="Proteomes" id="UP000245523">
    <property type="component" value="Unassembled WGS sequence"/>
</dbReference>
<evidence type="ECO:0000256" key="2">
    <source>
        <dbReference type="ARBA" id="ARBA00023125"/>
    </source>
</evidence>
<dbReference type="SMART" id="SM00345">
    <property type="entry name" value="HTH_GNTR"/>
    <property type="match status" value="2"/>
</dbReference>
<evidence type="ECO:0000256" key="3">
    <source>
        <dbReference type="ARBA" id="ARBA00023163"/>
    </source>
</evidence>
<keyword evidence="3" id="KW-0804">Transcription</keyword>
<keyword evidence="6" id="KW-1185">Reference proteome</keyword>
<dbReference type="EMBL" id="QGHD01000008">
    <property type="protein sequence ID" value="PWL03212.1"/>
    <property type="molecule type" value="Genomic_DNA"/>
</dbReference>
<evidence type="ECO:0000313" key="5">
    <source>
        <dbReference type="EMBL" id="PWL03212.1"/>
    </source>
</evidence>
<evidence type="ECO:0000259" key="4">
    <source>
        <dbReference type="PROSITE" id="PS50949"/>
    </source>
</evidence>
<feature type="domain" description="HTH gntR-type" evidence="4">
    <location>
        <begin position="1"/>
        <end position="63"/>
    </location>
</feature>
<dbReference type="Gene3D" id="1.10.10.10">
    <property type="entry name" value="Winged helix-like DNA-binding domain superfamily/Winged helix DNA-binding domain"/>
    <property type="match status" value="2"/>
</dbReference>
<dbReference type="PANTHER" id="PTHR44846:SF17">
    <property type="entry name" value="GNTR-FAMILY TRANSCRIPTIONAL REGULATOR"/>
    <property type="match status" value="1"/>
</dbReference>
<reference evidence="5 6" key="1">
    <citation type="submission" date="2018-05" db="EMBL/GenBank/DDBJ databases">
        <title>Animal gut microbial communities from fecal samples from Wisconsin, USA.</title>
        <authorList>
            <person name="Neumann A."/>
        </authorList>
    </citation>
    <scope>NUCLEOTIDE SEQUENCE [LARGE SCALE GENOMIC DNA]</scope>
    <source>
        <strain evidence="5 6">UWS4</strain>
    </source>
</reference>
<gene>
    <name evidence="5" type="ORF">B0H50_10855</name>
</gene>
<dbReference type="RefSeq" id="WP_106197752.1">
    <property type="nucleotide sequence ID" value="NZ_JAXEIU010000021.1"/>
</dbReference>
<proteinExistence type="predicted"/>
<keyword evidence="2" id="KW-0238">DNA-binding</keyword>
<keyword evidence="1" id="KW-0805">Transcription regulation</keyword>
<dbReference type="SUPFAM" id="SSF46785">
    <property type="entry name" value="Winged helix' DNA-binding domain"/>
    <property type="match status" value="2"/>
</dbReference>
<organism evidence="5 6">
    <name type="scientific">Hallerella porci</name>
    <dbReference type="NCBI Taxonomy" id="1945871"/>
    <lineage>
        <taxon>Bacteria</taxon>
        <taxon>Pseudomonadati</taxon>
        <taxon>Fibrobacterota</taxon>
        <taxon>Fibrobacteria</taxon>
        <taxon>Fibrobacterales</taxon>
        <taxon>Fibrobacteraceae</taxon>
        <taxon>Hallerella</taxon>
    </lineage>
</organism>